<proteinExistence type="predicted"/>
<gene>
    <name evidence="1" type="ORF">S01H4_41995</name>
</gene>
<reference evidence="1" key="1">
    <citation type="journal article" date="2014" name="Front. Microbiol.">
        <title>High frequency of phylogenetically diverse reductive dehalogenase-homologous genes in deep subseafloor sedimentary metagenomes.</title>
        <authorList>
            <person name="Kawai M."/>
            <person name="Futagami T."/>
            <person name="Toyoda A."/>
            <person name="Takaki Y."/>
            <person name="Nishi S."/>
            <person name="Hori S."/>
            <person name="Arai W."/>
            <person name="Tsubouchi T."/>
            <person name="Morono Y."/>
            <person name="Uchiyama I."/>
            <person name="Ito T."/>
            <person name="Fujiyama A."/>
            <person name="Inagaki F."/>
            <person name="Takami H."/>
        </authorList>
    </citation>
    <scope>NUCLEOTIDE SEQUENCE</scope>
    <source>
        <strain evidence="1">Expedition CK06-06</strain>
    </source>
</reference>
<dbReference type="EMBL" id="BART01023015">
    <property type="protein sequence ID" value="GAH03336.1"/>
    <property type="molecule type" value="Genomic_DNA"/>
</dbReference>
<comment type="caution">
    <text evidence="1">The sequence shown here is derived from an EMBL/GenBank/DDBJ whole genome shotgun (WGS) entry which is preliminary data.</text>
</comment>
<sequence>MKQTKVIKLELVTYERLVKHGKPYALGDTTNTVVNRVLDKLDKLSKPNKLSKPKK</sequence>
<protein>
    <submittedName>
        <fullName evidence="1">Uncharacterized protein</fullName>
    </submittedName>
</protein>
<evidence type="ECO:0000313" key="1">
    <source>
        <dbReference type="EMBL" id="GAH03336.1"/>
    </source>
</evidence>
<organism evidence="1">
    <name type="scientific">marine sediment metagenome</name>
    <dbReference type="NCBI Taxonomy" id="412755"/>
    <lineage>
        <taxon>unclassified sequences</taxon>
        <taxon>metagenomes</taxon>
        <taxon>ecological metagenomes</taxon>
    </lineage>
</organism>
<name>X1C5H9_9ZZZZ</name>
<dbReference type="AlphaFoldDB" id="X1C5H9"/>
<accession>X1C5H9</accession>